<feature type="signal peptide" evidence="1">
    <location>
        <begin position="1"/>
        <end position="21"/>
    </location>
</feature>
<protein>
    <submittedName>
        <fullName evidence="2">Uncharacterized protein</fullName>
    </submittedName>
</protein>
<proteinExistence type="predicted"/>
<comment type="caution">
    <text evidence="2">The sequence shown here is derived from an EMBL/GenBank/DDBJ whole genome shotgun (WGS) entry which is preliminary data.</text>
</comment>
<accession>A0A255G9T5</accession>
<keyword evidence="1" id="KW-0732">Signal</keyword>
<dbReference type="RefSeq" id="WP_094403380.1">
    <property type="nucleotide sequence ID" value="NZ_NMVL01000025.1"/>
</dbReference>
<reference evidence="2 3" key="1">
    <citation type="submission" date="2017-07" db="EMBL/GenBank/DDBJ databases">
        <title>Draft whole genome sequences of clinical Proprionibacteriaceae strains.</title>
        <authorList>
            <person name="Bernier A.-M."/>
            <person name="Bernard K."/>
            <person name="Domingo M.-C."/>
        </authorList>
    </citation>
    <scope>NUCLEOTIDE SEQUENCE [LARGE SCALE GENOMIC DNA]</scope>
    <source>
        <strain evidence="2 3">NML 030167</strain>
    </source>
</reference>
<dbReference type="OrthoDB" id="3731093at2"/>
<evidence type="ECO:0000313" key="2">
    <source>
        <dbReference type="EMBL" id="OYO12678.1"/>
    </source>
</evidence>
<keyword evidence="3" id="KW-1185">Reference proteome</keyword>
<gene>
    <name evidence="2" type="ORF">CGZ94_12245</name>
</gene>
<dbReference type="AlphaFoldDB" id="A0A255G9T5"/>
<accession>A0A4R6LMN3</accession>
<evidence type="ECO:0000313" key="3">
    <source>
        <dbReference type="Proteomes" id="UP000215896"/>
    </source>
</evidence>
<dbReference type="Proteomes" id="UP000215896">
    <property type="component" value="Unassembled WGS sequence"/>
</dbReference>
<organism evidence="2 3">
    <name type="scientific">Enemella evansiae</name>
    <dbReference type="NCBI Taxonomy" id="2016499"/>
    <lineage>
        <taxon>Bacteria</taxon>
        <taxon>Bacillati</taxon>
        <taxon>Actinomycetota</taxon>
        <taxon>Actinomycetes</taxon>
        <taxon>Propionibacteriales</taxon>
        <taxon>Propionibacteriaceae</taxon>
        <taxon>Enemella</taxon>
    </lineage>
</organism>
<feature type="chain" id="PRO_5041060058" evidence="1">
    <location>
        <begin position="22"/>
        <end position="176"/>
    </location>
</feature>
<sequence>MTGLRLPLALAGVALLLTGCAGQPGQVSRSASDAGGRSVVGMARRSDGSLVMVTAWCLGERTEEPRIATWDGRVGEELYAASGPSSDPVTVHEVGRPAPGFTLRSNRPLPTGRTLVAHNAGERQELFRQRAYPSTVAVFNLGDLPTSDDPVPEQLITGERQRTTAELLIAGKCANG</sequence>
<name>A0A255G9T5_9ACTN</name>
<dbReference type="PROSITE" id="PS51257">
    <property type="entry name" value="PROKAR_LIPOPROTEIN"/>
    <property type="match status" value="1"/>
</dbReference>
<dbReference type="EMBL" id="NMVO01000014">
    <property type="protein sequence ID" value="OYO12678.1"/>
    <property type="molecule type" value="Genomic_DNA"/>
</dbReference>
<evidence type="ECO:0000256" key="1">
    <source>
        <dbReference type="SAM" id="SignalP"/>
    </source>
</evidence>